<protein>
    <recommendedName>
        <fullName evidence="2">Metalloprotease TldD/E N-terminal domain-containing protein</fullName>
    </recommendedName>
</protein>
<dbReference type="AlphaFoldDB" id="A0A645IYI2"/>
<dbReference type="Pfam" id="PF01523">
    <property type="entry name" value="PmbA_TldD_1st"/>
    <property type="match status" value="1"/>
</dbReference>
<dbReference type="InterPro" id="IPR036059">
    <property type="entry name" value="TldD/PmbA_sf"/>
</dbReference>
<dbReference type="InterPro" id="IPR002510">
    <property type="entry name" value="Metalloprtase-TldD/E_N"/>
</dbReference>
<keyword evidence="1" id="KW-1133">Transmembrane helix</keyword>
<organism evidence="3">
    <name type="scientific">bioreactor metagenome</name>
    <dbReference type="NCBI Taxonomy" id="1076179"/>
    <lineage>
        <taxon>unclassified sequences</taxon>
        <taxon>metagenomes</taxon>
        <taxon>ecological metagenomes</taxon>
    </lineage>
</organism>
<dbReference type="EMBL" id="VSSQ01125739">
    <property type="protein sequence ID" value="MPN55950.1"/>
    <property type="molecule type" value="Genomic_DNA"/>
</dbReference>
<feature type="transmembrane region" description="Helical" evidence="1">
    <location>
        <begin position="99"/>
        <end position="119"/>
    </location>
</feature>
<dbReference type="GO" id="GO:0008237">
    <property type="term" value="F:metallopeptidase activity"/>
    <property type="evidence" value="ECO:0007669"/>
    <property type="project" value="InterPro"/>
</dbReference>
<dbReference type="SUPFAM" id="SSF111283">
    <property type="entry name" value="Putative modulator of DNA gyrase, PmbA/TldD"/>
    <property type="match status" value="1"/>
</dbReference>
<gene>
    <name evidence="3" type="ORF">SDC9_203634</name>
</gene>
<name>A0A645IYI2_9ZZZZ</name>
<dbReference type="GO" id="GO:0006508">
    <property type="term" value="P:proteolysis"/>
    <property type="evidence" value="ECO:0007669"/>
    <property type="project" value="InterPro"/>
</dbReference>
<dbReference type="InterPro" id="IPR006311">
    <property type="entry name" value="TAT_signal"/>
</dbReference>
<accession>A0A645IYI2</accession>
<dbReference type="Gene3D" id="3.30.2290.10">
    <property type="entry name" value="PmbA/TldD superfamily"/>
    <property type="match status" value="1"/>
</dbReference>
<feature type="domain" description="Metalloprotease TldD/E N-terminal" evidence="2">
    <location>
        <begin position="70"/>
        <end position="105"/>
    </location>
</feature>
<evidence type="ECO:0000256" key="1">
    <source>
        <dbReference type="SAM" id="Phobius"/>
    </source>
</evidence>
<proteinExistence type="predicted"/>
<sequence length="121" mass="13355">MNNINRRNFIKNMSIGVGVAMTSPFWLDKLLANSADLTGANLISSHFGFSKEQINQLLQIALSKGGDFSEFYFEYTKNNSVSMEEGLIKNSSESISLGVGIRVIKLIATATLILMNYLLKS</sequence>
<reference evidence="3" key="1">
    <citation type="submission" date="2019-08" db="EMBL/GenBank/DDBJ databases">
        <authorList>
            <person name="Kucharzyk K."/>
            <person name="Murdoch R.W."/>
            <person name="Higgins S."/>
            <person name="Loffler F."/>
        </authorList>
    </citation>
    <scope>NUCLEOTIDE SEQUENCE</scope>
</reference>
<dbReference type="PROSITE" id="PS51318">
    <property type="entry name" value="TAT"/>
    <property type="match status" value="1"/>
</dbReference>
<keyword evidence="1" id="KW-0472">Membrane</keyword>
<dbReference type="InterPro" id="IPR035068">
    <property type="entry name" value="TldD/PmbA_N"/>
</dbReference>
<evidence type="ECO:0000259" key="2">
    <source>
        <dbReference type="Pfam" id="PF01523"/>
    </source>
</evidence>
<evidence type="ECO:0000313" key="3">
    <source>
        <dbReference type="EMBL" id="MPN55950.1"/>
    </source>
</evidence>
<comment type="caution">
    <text evidence="3">The sequence shown here is derived from an EMBL/GenBank/DDBJ whole genome shotgun (WGS) entry which is preliminary data.</text>
</comment>
<keyword evidence="1" id="KW-0812">Transmembrane</keyword>